<proteinExistence type="predicted"/>
<evidence type="ECO:0000313" key="3">
    <source>
        <dbReference type="Proteomes" id="UP000438182"/>
    </source>
</evidence>
<dbReference type="GO" id="GO:0016787">
    <property type="term" value="F:hydrolase activity"/>
    <property type="evidence" value="ECO:0007669"/>
    <property type="project" value="UniProtKB-KW"/>
</dbReference>
<dbReference type="Gene3D" id="3.40.50.1820">
    <property type="entry name" value="alpha/beta hydrolase"/>
    <property type="match status" value="1"/>
</dbReference>
<dbReference type="SUPFAM" id="SSF53474">
    <property type="entry name" value="alpha/beta-Hydrolases"/>
    <property type="match status" value="1"/>
</dbReference>
<feature type="domain" description="AB hydrolase-1" evidence="1">
    <location>
        <begin position="3"/>
        <end position="222"/>
    </location>
</feature>
<dbReference type="RefSeq" id="WP_160423210.1">
    <property type="nucleotide sequence ID" value="NZ_WSTA01000014.1"/>
</dbReference>
<dbReference type="EMBL" id="WSTA01000014">
    <property type="protein sequence ID" value="MWB97863.1"/>
    <property type="molecule type" value="Genomic_DNA"/>
</dbReference>
<dbReference type="PANTHER" id="PTHR37017:SF11">
    <property type="entry name" value="ESTERASE_LIPASE_THIOESTERASE DOMAIN-CONTAINING PROTEIN"/>
    <property type="match status" value="1"/>
</dbReference>
<organism evidence="2 3">
    <name type="scientific">Agromyces seonyuensis</name>
    <dbReference type="NCBI Taxonomy" id="2662446"/>
    <lineage>
        <taxon>Bacteria</taxon>
        <taxon>Bacillati</taxon>
        <taxon>Actinomycetota</taxon>
        <taxon>Actinomycetes</taxon>
        <taxon>Micrococcales</taxon>
        <taxon>Microbacteriaceae</taxon>
        <taxon>Agromyces</taxon>
    </lineage>
</organism>
<dbReference type="InterPro" id="IPR000073">
    <property type="entry name" value="AB_hydrolase_1"/>
</dbReference>
<dbReference type="InterPro" id="IPR029058">
    <property type="entry name" value="AB_hydrolase_fold"/>
</dbReference>
<dbReference type="InterPro" id="IPR052897">
    <property type="entry name" value="Sec-Metab_Biosynth_Hydrolase"/>
</dbReference>
<dbReference type="Pfam" id="PF12697">
    <property type="entry name" value="Abhydrolase_6"/>
    <property type="match status" value="1"/>
</dbReference>
<sequence>MDVILIPGFWLDGDSWSAVVPAIEAAGHRAHPVTRPGLESVDADRSGVTLASTIASIVDLVDGFDVPVVLVGHSGGGPIAQGVADARPDRVARLIFVDSGPLVDGGVINDELPVVGDAVPLPDWSLFLDDDLVDLDEGLRAEFAARAIPEPLHVAIDPLVLRDARRFDVPATVIACEFPTSQLLEWLEAGVPFTAELANLRDVAYRDLPTGHWPQFTRPAELGAIIGEEASRPAGVQA</sequence>
<accession>A0A6I4NUF4</accession>
<evidence type="ECO:0000313" key="2">
    <source>
        <dbReference type="EMBL" id="MWB97863.1"/>
    </source>
</evidence>
<dbReference type="Proteomes" id="UP000438182">
    <property type="component" value="Unassembled WGS sequence"/>
</dbReference>
<protein>
    <submittedName>
        <fullName evidence="2">Alpha/beta fold hydrolase</fullName>
    </submittedName>
</protein>
<name>A0A6I4NUF4_9MICO</name>
<keyword evidence="3" id="KW-1185">Reference proteome</keyword>
<reference evidence="2 3" key="1">
    <citation type="submission" date="2019-12" db="EMBL/GenBank/DDBJ databases">
        <authorList>
            <person name="Kim Y.S."/>
        </authorList>
    </citation>
    <scope>NUCLEOTIDE SEQUENCE [LARGE SCALE GENOMIC DNA]</scope>
    <source>
        <strain evidence="2 3">MMS17-SY077</strain>
    </source>
</reference>
<gene>
    <name evidence="2" type="ORF">GB864_04770</name>
</gene>
<comment type="caution">
    <text evidence="2">The sequence shown here is derived from an EMBL/GenBank/DDBJ whole genome shotgun (WGS) entry which is preliminary data.</text>
</comment>
<dbReference type="PANTHER" id="PTHR37017">
    <property type="entry name" value="AB HYDROLASE-1 DOMAIN-CONTAINING PROTEIN-RELATED"/>
    <property type="match status" value="1"/>
</dbReference>
<dbReference type="AlphaFoldDB" id="A0A6I4NUF4"/>
<evidence type="ECO:0000259" key="1">
    <source>
        <dbReference type="Pfam" id="PF12697"/>
    </source>
</evidence>
<keyword evidence="2" id="KW-0378">Hydrolase</keyword>